<dbReference type="InterPro" id="IPR050532">
    <property type="entry name" value="Globin-like_OT"/>
</dbReference>
<dbReference type="InterPro" id="IPR044399">
    <property type="entry name" value="Mb-like_M"/>
</dbReference>
<evidence type="ECO:0000256" key="6">
    <source>
        <dbReference type="ARBA" id="ARBA00023004"/>
    </source>
</evidence>
<gene>
    <name evidence="10" type="ORF">BRAFLDRAFT_98914</name>
</gene>
<dbReference type="AlphaFoldDB" id="C3Y525"/>
<dbReference type="PANTHER" id="PTHR46458">
    <property type="entry name" value="BLR2807 PROTEIN"/>
    <property type="match status" value="1"/>
</dbReference>
<evidence type="ECO:0000313" key="10">
    <source>
        <dbReference type="EMBL" id="EEN64558.1"/>
    </source>
</evidence>
<dbReference type="EMBL" id="GG666487">
    <property type="protein sequence ID" value="EEN64558.1"/>
    <property type="molecule type" value="Genomic_DNA"/>
</dbReference>
<dbReference type="GO" id="GO:0046872">
    <property type="term" value="F:metal ion binding"/>
    <property type="evidence" value="ECO:0007669"/>
    <property type="project" value="UniProtKB-KW"/>
</dbReference>
<evidence type="ECO:0000256" key="3">
    <source>
        <dbReference type="ARBA" id="ARBA00022617"/>
    </source>
</evidence>
<name>C3Y525_BRAFL</name>
<comment type="similarity">
    <text evidence="1 7">Belongs to the globin family.</text>
</comment>
<keyword evidence="6" id="KW-0408">Iron</keyword>
<feature type="domain" description="Globin" evidence="9">
    <location>
        <begin position="36"/>
        <end position="183"/>
    </location>
</feature>
<evidence type="ECO:0000259" key="9">
    <source>
        <dbReference type="PROSITE" id="PS01033"/>
    </source>
</evidence>
<dbReference type="FunCoup" id="C3Y525">
    <property type="interactions" value="356"/>
</dbReference>
<evidence type="ECO:0000256" key="1">
    <source>
        <dbReference type="ARBA" id="ARBA00008705"/>
    </source>
</evidence>
<dbReference type="PROSITE" id="PS01033">
    <property type="entry name" value="GLOBIN"/>
    <property type="match status" value="1"/>
</dbReference>
<dbReference type="eggNOG" id="KOG3378">
    <property type="taxonomic scope" value="Eukaryota"/>
</dbReference>
<dbReference type="PANTHER" id="PTHR46458:SF1">
    <property type="entry name" value="GEO09476P1"/>
    <property type="match status" value="1"/>
</dbReference>
<sequence>MGGALGKPLSLVKTLLWKVLFSWWVKPIETPNDVTGLTPTQVRLLQQTWKVILLHKKQNGFLIFKILFTDYPMTKKLFKGIDKVDPEQYEKTTSMRAHVTRFINSFDSFMECLEDPEALKSLLYDTGKAHLRHNTKPEHFDDLEVVMMKSLKAVLGLKFTESVEEAWRTAFAFFVVHLKMGVEDGLRGREKKNTSVVETVEERAICNAVSLITLYGKRR</sequence>
<dbReference type="STRING" id="7739.C3Y525"/>
<keyword evidence="3 7" id="KW-0349">Heme</keyword>
<evidence type="ECO:0000256" key="5">
    <source>
        <dbReference type="ARBA" id="ARBA00022723"/>
    </source>
</evidence>
<dbReference type="GO" id="GO:0020037">
    <property type="term" value="F:heme binding"/>
    <property type="evidence" value="ECO:0007669"/>
    <property type="project" value="InterPro"/>
</dbReference>
<dbReference type="InterPro" id="IPR009050">
    <property type="entry name" value="Globin-like_sf"/>
</dbReference>
<dbReference type="CDD" id="cd01040">
    <property type="entry name" value="Mb-like"/>
    <property type="match status" value="1"/>
</dbReference>
<evidence type="ECO:0000256" key="8">
    <source>
        <dbReference type="SAM" id="SignalP"/>
    </source>
</evidence>
<reference evidence="10" key="1">
    <citation type="journal article" date="2008" name="Nature">
        <title>The amphioxus genome and the evolution of the chordate karyotype.</title>
        <authorList>
            <consortium name="US DOE Joint Genome Institute (JGI-PGF)"/>
            <person name="Putnam N.H."/>
            <person name="Butts T."/>
            <person name="Ferrier D.E.K."/>
            <person name="Furlong R.F."/>
            <person name="Hellsten U."/>
            <person name="Kawashima T."/>
            <person name="Robinson-Rechavi M."/>
            <person name="Shoguchi E."/>
            <person name="Terry A."/>
            <person name="Yu J.-K."/>
            <person name="Benito-Gutierrez E.L."/>
            <person name="Dubchak I."/>
            <person name="Garcia-Fernandez J."/>
            <person name="Gibson-Brown J.J."/>
            <person name="Grigoriev I.V."/>
            <person name="Horton A.C."/>
            <person name="de Jong P.J."/>
            <person name="Jurka J."/>
            <person name="Kapitonov V.V."/>
            <person name="Kohara Y."/>
            <person name="Kuroki Y."/>
            <person name="Lindquist E."/>
            <person name="Lucas S."/>
            <person name="Osoegawa K."/>
            <person name="Pennacchio L.A."/>
            <person name="Salamov A.A."/>
            <person name="Satou Y."/>
            <person name="Sauka-Spengler T."/>
            <person name="Schmutz J."/>
            <person name="Shin-I T."/>
            <person name="Toyoda A."/>
            <person name="Bronner-Fraser M."/>
            <person name="Fujiyama A."/>
            <person name="Holland L.Z."/>
            <person name="Holland P.W.H."/>
            <person name="Satoh N."/>
            <person name="Rokhsar D.S."/>
        </authorList>
    </citation>
    <scope>NUCLEOTIDE SEQUENCE [LARGE SCALE GENOMIC DNA]</scope>
    <source>
        <strain evidence="10">S238N-H82</strain>
        <tissue evidence="10">Testes</tissue>
    </source>
</reference>
<evidence type="ECO:0000256" key="4">
    <source>
        <dbReference type="ARBA" id="ARBA00022621"/>
    </source>
</evidence>
<organism>
    <name type="scientific">Branchiostoma floridae</name>
    <name type="common">Florida lancelet</name>
    <name type="synonym">Amphioxus</name>
    <dbReference type="NCBI Taxonomy" id="7739"/>
    <lineage>
        <taxon>Eukaryota</taxon>
        <taxon>Metazoa</taxon>
        <taxon>Chordata</taxon>
        <taxon>Cephalochordata</taxon>
        <taxon>Leptocardii</taxon>
        <taxon>Amphioxiformes</taxon>
        <taxon>Branchiostomatidae</taxon>
        <taxon>Branchiostoma</taxon>
    </lineage>
</organism>
<evidence type="ECO:0000256" key="2">
    <source>
        <dbReference type="ARBA" id="ARBA00022448"/>
    </source>
</evidence>
<dbReference type="InterPro" id="IPR000971">
    <property type="entry name" value="Globin"/>
</dbReference>
<keyword evidence="5" id="KW-0479">Metal-binding</keyword>
<proteinExistence type="inferred from homology"/>
<dbReference type="InterPro" id="IPR012292">
    <property type="entry name" value="Globin/Proto"/>
</dbReference>
<keyword evidence="4 7" id="KW-0561">Oxygen transport</keyword>
<keyword evidence="2 7" id="KW-0813">Transport</keyword>
<evidence type="ECO:0000256" key="7">
    <source>
        <dbReference type="RuleBase" id="RU000356"/>
    </source>
</evidence>
<accession>C3Y525</accession>
<dbReference type="InParanoid" id="C3Y525"/>
<protein>
    <recommendedName>
        <fullName evidence="9">Globin domain-containing protein</fullName>
    </recommendedName>
</protein>
<feature type="signal peptide" evidence="8">
    <location>
        <begin position="1"/>
        <end position="30"/>
    </location>
</feature>
<dbReference type="Pfam" id="PF00042">
    <property type="entry name" value="Globin"/>
    <property type="match status" value="1"/>
</dbReference>
<dbReference type="GO" id="GO:0019825">
    <property type="term" value="F:oxygen binding"/>
    <property type="evidence" value="ECO:0007669"/>
    <property type="project" value="InterPro"/>
</dbReference>
<keyword evidence="8" id="KW-0732">Signal</keyword>
<dbReference type="Gene3D" id="1.10.490.10">
    <property type="entry name" value="Globins"/>
    <property type="match status" value="1"/>
</dbReference>
<feature type="chain" id="PRO_5002934723" description="Globin domain-containing protein" evidence="8">
    <location>
        <begin position="31"/>
        <end position="219"/>
    </location>
</feature>
<dbReference type="GO" id="GO:0005344">
    <property type="term" value="F:oxygen carrier activity"/>
    <property type="evidence" value="ECO:0007669"/>
    <property type="project" value="UniProtKB-KW"/>
</dbReference>
<dbReference type="SUPFAM" id="SSF46458">
    <property type="entry name" value="Globin-like"/>
    <property type="match status" value="1"/>
</dbReference>